<feature type="compositionally biased region" description="Low complexity" evidence="1">
    <location>
        <begin position="57"/>
        <end position="68"/>
    </location>
</feature>
<feature type="non-terminal residue" evidence="2">
    <location>
        <position position="1"/>
    </location>
</feature>
<evidence type="ECO:0000313" key="2">
    <source>
        <dbReference type="EMBL" id="CAG7816889.1"/>
    </source>
</evidence>
<reference evidence="2" key="1">
    <citation type="submission" date="2021-06" db="EMBL/GenBank/DDBJ databases">
        <authorList>
            <person name="Hodson N. C."/>
            <person name="Mongue J. A."/>
            <person name="Jaron S. K."/>
        </authorList>
    </citation>
    <scope>NUCLEOTIDE SEQUENCE</scope>
</reference>
<accession>A0A8J2L761</accession>
<comment type="caution">
    <text evidence="2">The sequence shown here is derived from an EMBL/GenBank/DDBJ whole genome shotgun (WGS) entry which is preliminary data.</text>
</comment>
<feature type="non-terminal residue" evidence="2">
    <location>
        <position position="110"/>
    </location>
</feature>
<keyword evidence="3" id="KW-1185">Reference proteome</keyword>
<organism evidence="2 3">
    <name type="scientific">Allacma fusca</name>
    <dbReference type="NCBI Taxonomy" id="39272"/>
    <lineage>
        <taxon>Eukaryota</taxon>
        <taxon>Metazoa</taxon>
        <taxon>Ecdysozoa</taxon>
        <taxon>Arthropoda</taxon>
        <taxon>Hexapoda</taxon>
        <taxon>Collembola</taxon>
        <taxon>Symphypleona</taxon>
        <taxon>Sminthuridae</taxon>
        <taxon>Allacma</taxon>
    </lineage>
</organism>
<feature type="region of interest" description="Disordered" evidence="1">
    <location>
        <begin position="53"/>
        <end position="90"/>
    </location>
</feature>
<evidence type="ECO:0000256" key="1">
    <source>
        <dbReference type="SAM" id="MobiDB-lite"/>
    </source>
</evidence>
<feature type="compositionally biased region" description="Acidic residues" evidence="1">
    <location>
        <begin position="78"/>
        <end position="90"/>
    </location>
</feature>
<name>A0A8J2L761_9HEXA</name>
<proteinExistence type="predicted"/>
<evidence type="ECO:0000313" key="3">
    <source>
        <dbReference type="Proteomes" id="UP000708208"/>
    </source>
</evidence>
<dbReference type="Proteomes" id="UP000708208">
    <property type="component" value="Unassembled WGS sequence"/>
</dbReference>
<dbReference type="EMBL" id="CAJVCH010380793">
    <property type="protein sequence ID" value="CAG7816889.1"/>
    <property type="molecule type" value="Genomic_DNA"/>
</dbReference>
<sequence>MASSSMNQSSHSSKPANTLLGRIRKLENELSSFKVWKQQVEYTMEQTGIELLEPPISSGSGFSNSNSNTLESHRETQDLETENEVVTDEDLGRECSPCLSKSEVSLKALS</sequence>
<dbReference type="AlphaFoldDB" id="A0A8J2L761"/>
<gene>
    <name evidence="2" type="ORF">AFUS01_LOCUS27483</name>
</gene>
<protein>
    <submittedName>
        <fullName evidence="2">Uncharacterized protein</fullName>
    </submittedName>
</protein>